<dbReference type="EMBL" id="JADHOK010000093">
    <property type="protein sequence ID" value="MBL6762251.1"/>
    <property type="molecule type" value="Genomic_DNA"/>
</dbReference>
<comment type="similarity">
    <text evidence="7">Belongs to the transglycosylase MltG family.</text>
</comment>
<dbReference type="PANTHER" id="PTHR30518:SF2">
    <property type="entry name" value="ENDOLYTIC MUREIN TRANSGLYCOSYLASE"/>
    <property type="match status" value="1"/>
</dbReference>
<gene>
    <name evidence="7 8" type="primary">mltG</name>
    <name evidence="8" type="ORF">ISQ19_06105</name>
</gene>
<evidence type="ECO:0000313" key="8">
    <source>
        <dbReference type="EMBL" id="MBL6762251.1"/>
    </source>
</evidence>
<organism evidence="8 9">
    <name type="scientific">PS1 clade bacterium</name>
    <dbReference type="NCBI Taxonomy" id="2175152"/>
    <lineage>
        <taxon>Bacteria</taxon>
        <taxon>Pseudomonadati</taxon>
        <taxon>Pseudomonadota</taxon>
        <taxon>Alphaproteobacteria</taxon>
        <taxon>PS1 clade</taxon>
    </lineage>
</organism>
<evidence type="ECO:0000313" key="9">
    <source>
        <dbReference type="Proteomes" id="UP000785783"/>
    </source>
</evidence>
<dbReference type="HAMAP" id="MF_02065">
    <property type="entry name" value="MltG"/>
    <property type="match status" value="1"/>
</dbReference>
<dbReference type="GO" id="GO:0071555">
    <property type="term" value="P:cell wall organization"/>
    <property type="evidence" value="ECO:0007669"/>
    <property type="project" value="UniProtKB-KW"/>
</dbReference>
<evidence type="ECO:0000256" key="4">
    <source>
        <dbReference type="ARBA" id="ARBA00023136"/>
    </source>
</evidence>
<proteinExistence type="inferred from homology"/>
<evidence type="ECO:0000256" key="1">
    <source>
        <dbReference type="ARBA" id="ARBA00022475"/>
    </source>
</evidence>
<dbReference type="GO" id="GO:0008932">
    <property type="term" value="F:lytic endotransglycosylase activity"/>
    <property type="evidence" value="ECO:0007669"/>
    <property type="project" value="UniProtKB-UniRule"/>
</dbReference>
<comment type="caution">
    <text evidence="8">The sequence shown here is derived from an EMBL/GenBank/DDBJ whole genome shotgun (WGS) entry which is preliminary data.</text>
</comment>
<dbReference type="GO" id="GO:0005886">
    <property type="term" value="C:plasma membrane"/>
    <property type="evidence" value="ECO:0007669"/>
    <property type="project" value="UniProtKB-UniRule"/>
</dbReference>
<accession>A0A937L3B7</accession>
<dbReference type="CDD" id="cd08010">
    <property type="entry name" value="MltG_like"/>
    <property type="match status" value="1"/>
</dbReference>
<dbReference type="EC" id="4.2.2.29" evidence="7"/>
<dbReference type="Gene3D" id="3.30.160.60">
    <property type="entry name" value="Classic Zinc Finger"/>
    <property type="match status" value="1"/>
</dbReference>
<keyword evidence="2 7" id="KW-0812">Transmembrane</keyword>
<dbReference type="Proteomes" id="UP000785783">
    <property type="component" value="Unassembled WGS sequence"/>
</dbReference>
<dbReference type="NCBIfam" id="TIGR00247">
    <property type="entry name" value="endolytic transglycosylase MltG"/>
    <property type="match status" value="1"/>
</dbReference>
<protein>
    <recommendedName>
        <fullName evidence="7">Endolytic murein transglycosylase</fullName>
        <ecNumber evidence="7">4.2.2.29</ecNumber>
    </recommendedName>
    <alternativeName>
        <fullName evidence="7">Peptidoglycan lytic transglycosylase</fullName>
    </alternativeName>
    <alternativeName>
        <fullName evidence="7">Peptidoglycan polymerization terminase</fullName>
    </alternativeName>
</protein>
<evidence type="ECO:0000256" key="2">
    <source>
        <dbReference type="ARBA" id="ARBA00022692"/>
    </source>
</evidence>
<keyword evidence="5 7" id="KW-0456">Lyase</keyword>
<dbReference type="PANTHER" id="PTHR30518">
    <property type="entry name" value="ENDOLYTIC MUREIN TRANSGLYCOSYLASE"/>
    <property type="match status" value="1"/>
</dbReference>
<dbReference type="InterPro" id="IPR003770">
    <property type="entry name" value="MLTG-like"/>
</dbReference>
<feature type="site" description="Important for catalytic activity" evidence="7">
    <location>
        <position position="174"/>
    </location>
</feature>
<dbReference type="AlphaFoldDB" id="A0A937L3B7"/>
<evidence type="ECO:0000256" key="6">
    <source>
        <dbReference type="ARBA" id="ARBA00023316"/>
    </source>
</evidence>
<keyword evidence="7" id="KW-0997">Cell inner membrane</keyword>
<dbReference type="Pfam" id="PF02618">
    <property type="entry name" value="YceG"/>
    <property type="match status" value="1"/>
</dbReference>
<comment type="function">
    <text evidence="7">Functions as a peptidoglycan terminase that cleaves nascent peptidoglycan strands endolytically to terminate their elongation.</text>
</comment>
<dbReference type="GO" id="GO:0009252">
    <property type="term" value="P:peptidoglycan biosynthetic process"/>
    <property type="evidence" value="ECO:0007669"/>
    <property type="project" value="UniProtKB-UniRule"/>
</dbReference>
<evidence type="ECO:0000256" key="3">
    <source>
        <dbReference type="ARBA" id="ARBA00022989"/>
    </source>
</evidence>
<dbReference type="Gene3D" id="3.30.1490.480">
    <property type="entry name" value="Endolytic murein transglycosylase"/>
    <property type="match status" value="1"/>
</dbReference>
<evidence type="ECO:0000256" key="5">
    <source>
        <dbReference type="ARBA" id="ARBA00023239"/>
    </source>
</evidence>
<keyword evidence="4 7" id="KW-0472">Membrane</keyword>
<keyword evidence="6 7" id="KW-0961">Cell wall biogenesis/degradation</keyword>
<reference evidence="8" key="1">
    <citation type="submission" date="2020-10" db="EMBL/GenBank/DDBJ databases">
        <title>Microbiome of the Black Sea water column analyzed by genome centric metagenomics.</title>
        <authorList>
            <person name="Cabello-Yeves P.J."/>
            <person name="Callieri C."/>
            <person name="Picazo A."/>
            <person name="Mehrshad M."/>
            <person name="Haro-Moreno J.M."/>
            <person name="Roda-Garcia J."/>
            <person name="Dzembekova N."/>
            <person name="Slabakova V."/>
            <person name="Slabakova N."/>
            <person name="Moncheva S."/>
            <person name="Rodriguez-Valera F."/>
        </authorList>
    </citation>
    <scope>NUCLEOTIDE SEQUENCE</scope>
    <source>
        <strain evidence="8">BS307-5m-G5</strain>
    </source>
</reference>
<keyword evidence="3 7" id="KW-1133">Transmembrane helix</keyword>
<comment type="catalytic activity">
    <reaction evidence="7">
        <text>a peptidoglycan chain = a peptidoglycan chain with N-acetyl-1,6-anhydromuramyl-[peptide] at the reducing end + a peptidoglycan chain with N-acetylglucosamine at the non-reducing end.</text>
        <dbReference type="EC" id="4.2.2.29"/>
    </reaction>
</comment>
<keyword evidence="1 7" id="KW-1003">Cell membrane</keyword>
<sequence length="298" mass="32376">MIYLPGPQQETVRVVLPSGASTRIIAARLAEADAVRSAVIFRAYVRLSGKGSNLQAGEYDLPKRANMPAVLRVLTSGEVVLHPITIPEGLTSMQIVGLLEANALLTGTVAVPPEGTLLPETYNVERGMSRAALIAKMQADQARVIATLWPNRQKDLPVKSSREALILASIVERETAVAEERPLVAAVFINRLIKGMRLQSDPTIIYGIVGGRGKLGRPIRRSEIRRRTAYNTYRIDGLPPTPIANPGRASIAAVLNPAKSKALYFVADGTGGHAFAETLEAHNKNVLRWRQIEKQNGR</sequence>
<evidence type="ECO:0000256" key="7">
    <source>
        <dbReference type="HAMAP-Rule" id="MF_02065"/>
    </source>
</evidence>
<name>A0A937L3B7_9PROT</name>